<evidence type="ECO:0000256" key="5">
    <source>
        <dbReference type="SAM" id="SignalP"/>
    </source>
</evidence>
<dbReference type="PANTHER" id="PTHR30600">
    <property type="entry name" value="CYTOCHROME C PEROXIDASE-RELATED"/>
    <property type="match status" value="1"/>
</dbReference>
<evidence type="ECO:0000256" key="4">
    <source>
        <dbReference type="PROSITE-ProRule" id="PRU00433"/>
    </source>
</evidence>
<keyword evidence="5" id="KW-0732">Signal</keyword>
<dbReference type="PROSITE" id="PS51007">
    <property type="entry name" value="CYTC"/>
    <property type="match status" value="1"/>
</dbReference>
<name>A0A285TIP2_9HYPH</name>
<keyword evidence="3 4" id="KW-0408">Iron</keyword>
<proteinExistence type="predicted"/>
<organism evidence="7 8">
    <name type="scientific">Stappia indica</name>
    <dbReference type="NCBI Taxonomy" id="538381"/>
    <lineage>
        <taxon>Bacteria</taxon>
        <taxon>Pseudomonadati</taxon>
        <taxon>Pseudomonadota</taxon>
        <taxon>Alphaproteobacteria</taxon>
        <taxon>Hyphomicrobiales</taxon>
        <taxon>Stappiaceae</taxon>
        <taxon>Stappia</taxon>
    </lineage>
</organism>
<dbReference type="OrthoDB" id="9805202at2"/>
<evidence type="ECO:0000259" key="6">
    <source>
        <dbReference type="PROSITE" id="PS51007"/>
    </source>
</evidence>
<dbReference type="EMBL" id="OBML01000011">
    <property type="protein sequence ID" value="SOC22054.1"/>
    <property type="molecule type" value="Genomic_DNA"/>
</dbReference>
<dbReference type="Gene3D" id="1.10.760.10">
    <property type="entry name" value="Cytochrome c-like domain"/>
    <property type="match status" value="1"/>
</dbReference>
<evidence type="ECO:0000313" key="7">
    <source>
        <dbReference type="EMBL" id="SOC22054.1"/>
    </source>
</evidence>
<evidence type="ECO:0000256" key="2">
    <source>
        <dbReference type="ARBA" id="ARBA00022723"/>
    </source>
</evidence>
<dbReference type="STRING" id="538381.GCA_001696535_01633"/>
<feature type="domain" description="Cytochrome c" evidence="6">
    <location>
        <begin position="304"/>
        <end position="471"/>
    </location>
</feature>
<keyword evidence="7" id="KW-0575">Peroxidase</keyword>
<dbReference type="GO" id="GO:0004130">
    <property type="term" value="F:cytochrome-c peroxidase activity"/>
    <property type="evidence" value="ECO:0007669"/>
    <property type="project" value="TreeGrafter"/>
</dbReference>
<sequence length="474" mass="51092">MPCWKTAAIPLLAVLALGDPARAADSPPWSEKVLGTPLDLEAVARLPMQERIAVLRDHGERLFIGKFLVEEGAGRPMATQAIIPTKRRRPVHLRFQRLAGLDASSCSSCHHEPVVGGGASFTANVFVSEGFESADFDTIDPQFSNERGSPALQGAGLIELLAREMTAELQSRRDTALAQARQKGTTVTAELETKGVSFGTITAHPDGGLDLSRIEGIDADLVLRPFSQKGVFGSLRQFTVNALNHHHGIQPVERFGALWTGTTDFDEDGIADEIGAADVTALVVWQATLAAPTRKPNLPADWQQAATRGEALFADTGCASCHIPALPLKSAVFRDPGPRETAGTLREADVEAALEIDLAELDFVKALPRDADGNILVPLFGDLKRHKIADAQEPTLGNELLGQRFVDRDVFLTAELWGAGSTAPYGHRADLTSLDEVIRAHAGEARTSRKAYEALSDEDREAIIAFLRSLEIVQ</sequence>
<feature type="chain" id="PRO_5012877153" evidence="5">
    <location>
        <begin position="24"/>
        <end position="474"/>
    </location>
</feature>
<dbReference type="GO" id="GO:0020037">
    <property type="term" value="F:heme binding"/>
    <property type="evidence" value="ECO:0007669"/>
    <property type="project" value="InterPro"/>
</dbReference>
<keyword evidence="2 4" id="KW-0479">Metal-binding</keyword>
<dbReference type="InterPro" id="IPR036909">
    <property type="entry name" value="Cyt_c-like_dom_sf"/>
</dbReference>
<protein>
    <submittedName>
        <fullName evidence="7">Di-haem oxidoreductase, putative peroxidase</fullName>
    </submittedName>
</protein>
<evidence type="ECO:0000256" key="3">
    <source>
        <dbReference type="ARBA" id="ARBA00023004"/>
    </source>
</evidence>
<feature type="signal peptide" evidence="5">
    <location>
        <begin position="1"/>
        <end position="23"/>
    </location>
</feature>
<dbReference type="GO" id="GO:0009055">
    <property type="term" value="F:electron transfer activity"/>
    <property type="evidence" value="ECO:0007669"/>
    <property type="project" value="InterPro"/>
</dbReference>
<dbReference type="Proteomes" id="UP000219331">
    <property type="component" value="Unassembled WGS sequence"/>
</dbReference>
<dbReference type="RefSeq" id="WP_097176057.1">
    <property type="nucleotide sequence ID" value="NZ_OBML01000011.1"/>
</dbReference>
<dbReference type="InterPro" id="IPR051395">
    <property type="entry name" value="Cytochrome_c_Peroxidase/MauG"/>
</dbReference>
<dbReference type="PANTHER" id="PTHR30600:SF4">
    <property type="entry name" value="CYTOCHROME C DOMAIN-CONTAINING PROTEIN"/>
    <property type="match status" value="1"/>
</dbReference>
<keyword evidence="8" id="KW-1185">Reference proteome</keyword>
<dbReference type="InterPro" id="IPR009056">
    <property type="entry name" value="Cyt_c-like_dom"/>
</dbReference>
<dbReference type="SUPFAM" id="SSF46626">
    <property type="entry name" value="Cytochrome c"/>
    <property type="match status" value="1"/>
</dbReference>
<accession>A0A285TIP2</accession>
<keyword evidence="1 4" id="KW-0349">Heme</keyword>
<gene>
    <name evidence="7" type="ORF">SAMN05421512_111216</name>
</gene>
<evidence type="ECO:0000256" key="1">
    <source>
        <dbReference type="ARBA" id="ARBA00022617"/>
    </source>
</evidence>
<reference evidence="7 8" key="1">
    <citation type="submission" date="2017-08" db="EMBL/GenBank/DDBJ databases">
        <authorList>
            <person name="de Groot N.N."/>
        </authorList>
    </citation>
    <scope>NUCLEOTIDE SEQUENCE [LARGE SCALE GENOMIC DNA]</scope>
    <source>
        <strain evidence="7 8">USBA 352</strain>
    </source>
</reference>
<evidence type="ECO:0000313" key="8">
    <source>
        <dbReference type="Proteomes" id="UP000219331"/>
    </source>
</evidence>
<dbReference type="GO" id="GO:0046872">
    <property type="term" value="F:metal ion binding"/>
    <property type="evidence" value="ECO:0007669"/>
    <property type="project" value="UniProtKB-KW"/>
</dbReference>
<keyword evidence="7" id="KW-0560">Oxidoreductase</keyword>
<dbReference type="AlphaFoldDB" id="A0A285TIP2"/>